<dbReference type="RefSeq" id="WP_005683172.1">
    <property type="nucleotide sequence ID" value="NZ_ADNC01000004.1"/>
</dbReference>
<dbReference type="STRING" id="747682.MALL_0795"/>
<dbReference type="InterPro" id="IPR006379">
    <property type="entry name" value="HAD-SF_hydro_IIB"/>
</dbReference>
<protein>
    <submittedName>
        <fullName evidence="3">HAD hydrolase, family IIB</fullName>
    </submittedName>
</protein>
<dbReference type="PANTHER" id="PTHR10000">
    <property type="entry name" value="PHOSPHOSERINE PHOSPHATASE"/>
    <property type="match status" value="1"/>
</dbReference>
<evidence type="ECO:0000256" key="1">
    <source>
        <dbReference type="ARBA" id="ARBA00001946"/>
    </source>
</evidence>
<accession>D4XV45</accession>
<dbReference type="GO" id="GO:0016791">
    <property type="term" value="F:phosphatase activity"/>
    <property type="evidence" value="ECO:0007669"/>
    <property type="project" value="TreeGrafter"/>
</dbReference>
<dbReference type="EMBL" id="ADNC01000004">
    <property type="protein sequence ID" value="EFF41754.1"/>
    <property type="molecule type" value="Genomic_DNA"/>
</dbReference>
<reference evidence="3 4" key="1">
    <citation type="submission" date="2010-03" db="EMBL/GenBank/DDBJ databases">
        <authorList>
            <person name="Glass J.I."/>
            <person name="Benders G.A."/>
            <person name="Durkin A.S."/>
            <person name="Farmerie W.G."/>
            <person name="Hlavinka K."/>
            <person name="Hostetler J."/>
            <person name="Jackson J."/>
            <person name="May M.A."/>
            <person name="Miller R.H."/>
            <person name="Paralanov V."/>
            <person name="Radune D."/>
            <person name="Szczypinski B."/>
            <person name="Brown D.R."/>
        </authorList>
    </citation>
    <scope>NUCLEOTIDE SEQUENCE [LARGE SCALE GENOMIC DNA]</scope>
    <source>
        <strain evidence="3 4">A21JP2</strain>
    </source>
</reference>
<evidence type="ECO:0000313" key="4">
    <source>
        <dbReference type="Proteomes" id="UP000004757"/>
    </source>
</evidence>
<dbReference type="NCBIfam" id="TIGR01484">
    <property type="entry name" value="HAD-SF-IIB"/>
    <property type="match status" value="1"/>
</dbReference>
<organism evidence="3 4">
    <name type="scientific">Mycoplasmopsis alligatoris A21JP2</name>
    <dbReference type="NCBI Taxonomy" id="747682"/>
    <lineage>
        <taxon>Bacteria</taxon>
        <taxon>Bacillati</taxon>
        <taxon>Mycoplasmatota</taxon>
        <taxon>Mycoplasmoidales</taxon>
        <taxon>Metamycoplasmataceae</taxon>
        <taxon>Mycoplasmopsis</taxon>
    </lineage>
</organism>
<dbReference type="InterPro" id="IPR000150">
    <property type="entry name" value="Cof"/>
</dbReference>
<dbReference type="AlphaFoldDB" id="D4XV45"/>
<evidence type="ECO:0000313" key="3">
    <source>
        <dbReference type="EMBL" id="EFF41754.1"/>
    </source>
</evidence>
<dbReference type="eggNOG" id="COG0561">
    <property type="taxonomic scope" value="Bacteria"/>
</dbReference>
<gene>
    <name evidence="3" type="ORF">MALL_0795</name>
</gene>
<keyword evidence="3" id="KW-0378">Hydrolase</keyword>
<evidence type="ECO:0000256" key="2">
    <source>
        <dbReference type="ARBA" id="ARBA00034778"/>
    </source>
</evidence>
<sequence>MKKWAVFSDVDGTIYGFPNKILPLENELKAIELEKRNVPFIINTGNGPLEKIQRLAEKLKSKYIVCASGAVVYDNIDKKYLHVEYIPLDVAKKVFDLANKFNFPLYYFGIDQYYMHNYSKNMYKFLTDFCEYDKWILDGRINQDIHKIEFYGTEQQIIDANKELLKANLDQELTIMFMGTHIEIVKKGVDKGTGMKWLCDNVLQTNLEDVMAIGDSANDLGMFNLAGYTYAMDNADILTKSHAKYHARDVNQAGLAHAIDDYLYRSDFELKRQISQQQSKKK</sequence>
<comment type="similarity">
    <text evidence="2">Belongs to the HAD-like hydrolase superfamily. Cof family.</text>
</comment>
<dbReference type="InterPro" id="IPR023214">
    <property type="entry name" value="HAD_sf"/>
</dbReference>
<comment type="caution">
    <text evidence="3">The sequence shown here is derived from an EMBL/GenBank/DDBJ whole genome shotgun (WGS) entry which is preliminary data.</text>
</comment>
<dbReference type="Gene3D" id="3.40.50.1000">
    <property type="entry name" value="HAD superfamily/HAD-like"/>
    <property type="match status" value="1"/>
</dbReference>
<dbReference type="Pfam" id="PF08282">
    <property type="entry name" value="Hydrolase_3"/>
    <property type="match status" value="1"/>
</dbReference>
<comment type="cofactor">
    <cofactor evidence="1">
        <name>Mg(2+)</name>
        <dbReference type="ChEBI" id="CHEBI:18420"/>
    </cofactor>
</comment>
<dbReference type="PANTHER" id="PTHR10000:SF8">
    <property type="entry name" value="HAD SUPERFAMILY HYDROLASE-LIKE, TYPE 3"/>
    <property type="match status" value="1"/>
</dbReference>
<dbReference type="GO" id="GO:0005829">
    <property type="term" value="C:cytosol"/>
    <property type="evidence" value="ECO:0007669"/>
    <property type="project" value="TreeGrafter"/>
</dbReference>
<dbReference type="Gene3D" id="3.30.1240.10">
    <property type="match status" value="1"/>
</dbReference>
<dbReference type="OrthoDB" id="9810101at2"/>
<dbReference type="NCBIfam" id="TIGR00099">
    <property type="entry name" value="Cof-subfamily"/>
    <property type="match status" value="1"/>
</dbReference>
<name>D4XV45_9BACT</name>
<dbReference type="GO" id="GO:0000287">
    <property type="term" value="F:magnesium ion binding"/>
    <property type="evidence" value="ECO:0007669"/>
    <property type="project" value="TreeGrafter"/>
</dbReference>
<dbReference type="Proteomes" id="UP000004757">
    <property type="component" value="Unassembled WGS sequence"/>
</dbReference>
<dbReference type="InterPro" id="IPR036412">
    <property type="entry name" value="HAD-like_sf"/>
</dbReference>
<dbReference type="SUPFAM" id="SSF56784">
    <property type="entry name" value="HAD-like"/>
    <property type="match status" value="1"/>
</dbReference>
<proteinExistence type="inferred from homology"/>
<keyword evidence="4" id="KW-1185">Reference proteome</keyword>